<proteinExistence type="predicted"/>
<organism evidence="2 3">
    <name type="scientific">Caenorhabditis japonica</name>
    <dbReference type="NCBI Taxonomy" id="281687"/>
    <lineage>
        <taxon>Eukaryota</taxon>
        <taxon>Metazoa</taxon>
        <taxon>Ecdysozoa</taxon>
        <taxon>Nematoda</taxon>
        <taxon>Chromadorea</taxon>
        <taxon>Rhabditida</taxon>
        <taxon>Rhabditina</taxon>
        <taxon>Rhabditomorpha</taxon>
        <taxon>Rhabditoidea</taxon>
        <taxon>Rhabditidae</taxon>
        <taxon>Peloderinae</taxon>
        <taxon>Caenorhabditis</taxon>
    </lineage>
</organism>
<sequence length="184" mass="20321">MLGRSTITTEIYKASYGPKNRRKGDNFHIISLISDQSKAEAFDLLAVNSGCKVIALQEMKRKEGEWAMSNGAERKESQSDKFYKDMKKVNTRISKWDSSIIICGDFNAVVGCSSGNLPFVGGHGTRERSENGDRRGSAGPRGRPPKRWADDIIGSIKIFTHNKAFTGNHGPLSEGWLAVSRTQV</sequence>
<reference evidence="2" key="2">
    <citation type="submission" date="2022-06" db="UniProtKB">
        <authorList>
            <consortium name="EnsemblMetazoa"/>
        </authorList>
    </citation>
    <scope>IDENTIFICATION</scope>
    <source>
        <strain evidence="2">DF5081</strain>
    </source>
</reference>
<evidence type="ECO:0000256" key="1">
    <source>
        <dbReference type="SAM" id="MobiDB-lite"/>
    </source>
</evidence>
<reference evidence="3" key="1">
    <citation type="submission" date="2010-08" db="EMBL/GenBank/DDBJ databases">
        <authorList>
            <consortium name="Caenorhabditis japonica Sequencing Consortium"/>
            <person name="Wilson R.K."/>
        </authorList>
    </citation>
    <scope>NUCLEOTIDE SEQUENCE [LARGE SCALE GENOMIC DNA]</scope>
    <source>
        <strain evidence="3">DF5081</strain>
    </source>
</reference>
<accession>A0A8R1EQR9</accession>
<keyword evidence="3" id="KW-1185">Reference proteome</keyword>
<dbReference type="EnsemblMetazoa" id="CJA39922a.1">
    <property type="protein sequence ID" value="CJA39922a.1"/>
    <property type="gene ID" value="WBGene00215770"/>
</dbReference>
<evidence type="ECO:0008006" key="4">
    <source>
        <dbReference type="Google" id="ProtNLM"/>
    </source>
</evidence>
<feature type="compositionally biased region" description="Basic and acidic residues" evidence="1">
    <location>
        <begin position="124"/>
        <end position="136"/>
    </location>
</feature>
<dbReference type="Proteomes" id="UP000005237">
    <property type="component" value="Unassembled WGS sequence"/>
</dbReference>
<evidence type="ECO:0000313" key="3">
    <source>
        <dbReference type="Proteomes" id="UP000005237"/>
    </source>
</evidence>
<evidence type="ECO:0000313" key="2">
    <source>
        <dbReference type="EnsemblMetazoa" id="CJA39922a.1"/>
    </source>
</evidence>
<name>A0A8R1EQR9_CAEJA</name>
<feature type="region of interest" description="Disordered" evidence="1">
    <location>
        <begin position="121"/>
        <end position="147"/>
    </location>
</feature>
<protein>
    <recommendedName>
        <fullName evidence="4">Endonuclease/exonuclease/phosphatase domain-containing protein</fullName>
    </recommendedName>
</protein>
<dbReference type="AlphaFoldDB" id="A0A8R1EQR9"/>